<feature type="domain" description="SpaA-like prealbumin fold" evidence="5">
    <location>
        <begin position="697"/>
        <end position="775"/>
    </location>
</feature>
<keyword evidence="4" id="KW-0812">Transmembrane</keyword>
<sequence length="845" mass="94293">MHRIKKLFILQLAVILVFSIITVISSADANIPQGPIDSVDKDNGVDQIMEAGIEDKNFATAIYDSFVSANYFGDETKDVRQILMEYEGTIDAANRGIKGIYGIEWLKNATSIDLSNQPNVPATSIKNEIGDLRPLSIEYITQITGITDEEAREWYCEGQEYNMVLNLSGNPISNYKQCVGQIHIIIGIETAASFEGYYLNAIKTGAVDWSVNLKVDTPEIYEEDNRVKFSKDPYSTQIILEGTTVNNDIALNYEALDNDIFEIDNIKHSGKVTGSLGVSLENAIKFFKYIDYGGGGFTVRDAISYGYGTNFMSRIYMPVVANKTFKTNVKVTKSATSDNSGKKVVGAKYHLYYNDGDQDYENDELVSDKIYITDENGEFYVDDNLGVGEYYLKEFEAPEGFLINENPIFFNITADKTTISVTGGDKDLNINAGDIKEDPNTVYIDRYSNDVEVSINVDPDYAADPNYKLENIELTYFDRERQEFITLNVTGPDANTPFASPEEAAKWVTDWINSNKGNEENPGIIDGQVTINAHFIHNKELQTSDPRPMMDVEFDKASRDFDEKGDLNLSPLPGATFKLECMHKHTEKCKDKNGGYTNCTDPHTDDPKYLTDEGCNWTSKAISDSEGKVRFTKLNTGKYKMKEITVPDGYLPTETTWILTVDAINNTFEIVVDSTDDNSDLIGNQDDGYTIVNETYNIKVIKIDAETNEKLVGAEFGLFKKEASGEWSSEPIQTSITNEHGLAFFEKLSEGEYKIKELTAPPGYEIITEEVVFKLPFEYLSKDLNGVENTFSSDSKTITFTISNKVGFNLPKTGAGITARIAAIGIVIMGITVILLKKTRKIEKG</sequence>
<keyword evidence="2" id="KW-0964">Secreted</keyword>
<dbReference type="InterPro" id="IPR013783">
    <property type="entry name" value="Ig-like_fold"/>
</dbReference>
<organism evidence="6 7">
    <name type="scientific">Thomasclavelia spiroformis</name>
    <dbReference type="NCBI Taxonomy" id="29348"/>
    <lineage>
        <taxon>Bacteria</taxon>
        <taxon>Bacillati</taxon>
        <taxon>Bacillota</taxon>
        <taxon>Erysipelotrichia</taxon>
        <taxon>Erysipelotrichales</taxon>
        <taxon>Coprobacillaceae</taxon>
        <taxon>Thomasclavelia</taxon>
    </lineage>
</organism>
<proteinExistence type="inferred from homology"/>
<dbReference type="EMBL" id="QSVF01000044">
    <property type="protein sequence ID" value="RGO06597.1"/>
    <property type="molecule type" value="Genomic_DNA"/>
</dbReference>
<evidence type="ECO:0000256" key="2">
    <source>
        <dbReference type="ARBA" id="ARBA00022525"/>
    </source>
</evidence>
<evidence type="ECO:0000313" key="7">
    <source>
        <dbReference type="Proteomes" id="UP000261087"/>
    </source>
</evidence>
<protein>
    <recommendedName>
        <fullName evidence="5">SpaA-like prealbumin fold domain-containing protein</fullName>
    </recommendedName>
</protein>
<dbReference type="PANTHER" id="PTHR36108">
    <property type="entry name" value="COLOSSIN-B-RELATED"/>
    <property type="match status" value="1"/>
</dbReference>
<feature type="domain" description="SpaA-like prealbumin fold" evidence="5">
    <location>
        <begin position="568"/>
        <end position="673"/>
    </location>
</feature>
<feature type="transmembrane region" description="Helical" evidence="4">
    <location>
        <begin position="817"/>
        <end position="836"/>
    </location>
</feature>
<dbReference type="Pfam" id="PF17802">
    <property type="entry name" value="SpaA"/>
    <property type="match status" value="3"/>
</dbReference>
<evidence type="ECO:0000259" key="5">
    <source>
        <dbReference type="Pfam" id="PF17802"/>
    </source>
</evidence>
<dbReference type="PANTHER" id="PTHR36108:SF13">
    <property type="entry name" value="COLOSSIN-B-RELATED"/>
    <property type="match status" value="1"/>
</dbReference>
<accession>A0A3E5FM85</accession>
<evidence type="ECO:0000256" key="3">
    <source>
        <dbReference type="ARBA" id="ARBA00022729"/>
    </source>
</evidence>
<reference evidence="6 7" key="1">
    <citation type="submission" date="2018-08" db="EMBL/GenBank/DDBJ databases">
        <title>A genome reference for cultivated species of the human gut microbiota.</title>
        <authorList>
            <person name="Zou Y."/>
            <person name="Xue W."/>
            <person name="Luo G."/>
        </authorList>
    </citation>
    <scope>NUCLEOTIDE SEQUENCE [LARGE SCALE GENOMIC DNA]</scope>
    <source>
        <strain evidence="6 7">OM02-6</strain>
    </source>
</reference>
<evidence type="ECO:0000256" key="4">
    <source>
        <dbReference type="SAM" id="Phobius"/>
    </source>
</evidence>
<feature type="domain" description="SpaA-like prealbumin fold" evidence="5">
    <location>
        <begin position="330"/>
        <end position="425"/>
    </location>
</feature>
<evidence type="ECO:0000256" key="1">
    <source>
        <dbReference type="ARBA" id="ARBA00007257"/>
    </source>
</evidence>
<dbReference type="InterPro" id="IPR041033">
    <property type="entry name" value="SpaA_PFL_dom_1"/>
</dbReference>
<dbReference type="RefSeq" id="WP_117605426.1">
    <property type="nucleotide sequence ID" value="NZ_QSVF01000044.1"/>
</dbReference>
<keyword evidence="4" id="KW-1133">Transmembrane helix</keyword>
<name>A0A3E5FM85_9FIRM</name>
<dbReference type="Gene3D" id="2.60.40.10">
    <property type="entry name" value="Immunoglobulins"/>
    <property type="match status" value="3"/>
</dbReference>
<comment type="similarity">
    <text evidence="1">Belongs to the serine-aspartate repeat-containing protein (SDr) family.</text>
</comment>
<keyword evidence="3" id="KW-0732">Signal</keyword>
<keyword evidence="4" id="KW-0472">Membrane</keyword>
<gene>
    <name evidence="6" type="ORF">DXB31_11430</name>
</gene>
<dbReference type="Proteomes" id="UP000261087">
    <property type="component" value="Unassembled WGS sequence"/>
</dbReference>
<evidence type="ECO:0000313" key="6">
    <source>
        <dbReference type="EMBL" id="RGO06597.1"/>
    </source>
</evidence>
<comment type="caution">
    <text evidence="6">The sequence shown here is derived from an EMBL/GenBank/DDBJ whole genome shotgun (WGS) entry which is preliminary data.</text>
</comment>
<dbReference type="AlphaFoldDB" id="A0A3E5FM85"/>